<name>A0A6I8LWT1_9PSEU</name>
<dbReference type="Proteomes" id="UP000399805">
    <property type="component" value="Unassembled WGS sequence"/>
</dbReference>
<evidence type="ECO:0000313" key="2">
    <source>
        <dbReference type="Proteomes" id="UP000399805"/>
    </source>
</evidence>
<reference evidence="1 2" key="1">
    <citation type="submission" date="2019-09" db="EMBL/GenBank/DDBJ databases">
        <authorList>
            <person name="Leyn A S."/>
        </authorList>
    </citation>
    <scope>NUCLEOTIDE SEQUENCE [LARGE SCALE GENOMIC DNA]</scope>
    <source>
        <strain evidence="1">AA231_1</strain>
    </source>
</reference>
<organism evidence="1 2">
    <name type="scientific">Amycolatopsis camponoti</name>
    <dbReference type="NCBI Taxonomy" id="2606593"/>
    <lineage>
        <taxon>Bacteria</taxon>
        <taxon>Bacillati</taxon>
        <taxon>Actinomycetota</taxon>
        <taxon>Actinomycetes</taxon>
        <taxon>Pseudonocardiales</taxon>
        <taxon>Pseudonocardiaceae</taxon>
        <taxon>Amycolatopsis</taxon>
    </lineage>
</organism>
<protein>
    <submittedName>
        <fullName evidence="1">Uncharacterized protein</fullName>
    </submittedName>
</protein>
<sequence>MSHVETASAQLPAIHTSDDKIVTMANGVIMLDGASAFVPVPVPPAVYAAELGAQLKDHLVHAPGADLVEVLEEAIHDVAARLDLCPGKSPSSTVTILREHDGWLDLLLLGDNLVVLPEAEITDRRLSLLDLEPSRRYRRRLARGFGFDAAHRAILRELQTQQAACRNRPGGYWIAEAEPAAARNALVHRFRTIDVPWVGLATDGAYRPMQHLHLDDWPQLASVDPEVLEQILRRCENWEARDDPAGVNLPRAKRHDDKTIAIAMPTPQLEIAGAITQ</sequence>
<evidence type="ECO:0000313" key="1">
    <source>
        <dbReference type="EMBL" id="VVJ22638.1"/>
    </source>
</evidence>
<accession>A0A6I8LWT1</accession>
<keyword evidence="2" id="KW-1185">Reference proteome</keyword>
<dbReference type="AlphaFoldDB" id="A0A6I8LWT1"/>
<gene>
    <name evidence="1" type="ORF">AA23TX_07555</name>
</gene>
<proteinExistence type="predicted"/>
<dbReference type="EMBL" id="CABVGP010000003">
    <property type="protein sequence ID" value="VVJ22638.1"/>
    <property type="molecule type" value="Genomic_DNA"/>
</dbReference>